<keyword evidence="1" id="KW-0812">Transmembrane</keyword>
<feature type="transmembrane region" description="Helical" evidence="1">
    <location>
        <begin position="932"/>
        <end position="953"/>
    </location>
</feature>
<reference evidence="2 3" key="1">
    <citation type="submission" date="2017-10" db="EMBL/GenBank/DDBJ databases">
        <title>Genomics of the genus Arcobacter.</title>
        <authorList>
            <person name="Perez-Cataluna A."/>
            <person name="Figueras M.J."/>
        </authorList>
    </citation>
    <scope>NUCLEOTIDE SEQUENCE [LARGE SCALE GENOMIC DNA]</scope>
    <source>
        <strain evidence="2 3">CECT 8993</strain>
    </source>
</reference>
<accession>A0A4Q0YDH2</accession>
<keyword evidence="1" id="KW-1133">Transmembrane helix</keyword>
<evidence type="ECO:0000256" key="1">
    <source>
        <dbReference type="SAM" id="Phobius"/>
    </source>
</evidence>
<organism evidence="2 3">
    <name type="scientific">Halarcobacter ebronensis</name>
    <dbReference type="NCBI Taxonomy" id="1462615"/>
    <lineage>
        <taxon>Bacteria</taxon>
        <taxon>Pseudomonadati</taxon>
        <taxon>Campylobacterota</taxon>
        <taxon>Epsilonproteobacteria</taxon>
        <taxon>Campylobacterales</taxon>
        <taxon>Arcobacteraceae</taxon>
        <taxon>Halarcobacter</taxon>
    </lineage>
</organism>
<evidence type="ECO:0000313" key="3">
    <source>
        <dbReference type="Proteomes" id="UP000290172"/>
    </source>
</evidence>
<keyword evidence="1" id="KW-0472">Membrane</keyword>
<dbReference type="RefSeq" id="WP_164970270.1">
    <property type="nucleotide sequence ID" value="NZ_PDKJ01000005.1"/>
</dbReference>
<sequence length="1242" mass="142772">MGNEYNVIEAGTIICACGGKVTLTSSVPNLKIAGQKPLYLKDILGAPVACPRSKNPCTKVASISTAGTEVNVSATGLTYLLRTDGFKTDKGRAVILKDPGQGTSKISAIPSLENQDVIAEEKSEKKEYIKEEKEVKVKYKLYLIRKSQDIYKPIRPSRDFRKANETYLTNEKEADFDNIYSHTLAFVYVVKGGDYLEYKIYNDGGINAETLKDIYYHDTKNEVITKFIPLEEKSFYQIYYSNFQLKSLRDIQKLPELKIDTQSLDSKSGIYIKDIDSINKNKIEQKLLNAQKPKNEEKNSNIIVGFLEDSIGEIEDLYEEYYTNYKLAYSYNKKIFDDIKKNNSYAYTVSNLVDYFYISNSELSEYRANVTVLKDCYKRFIELLFFNKELYNYVLSFKDIENIVNKDTSKRAFSFHKVLENYKKDFFSYNHLFPSKRQNNKHLGFRFSKEYIKIPPYMRNKDTTSQFIVVGGDYFYHSNKSEKTLMEFTGSDDYTLVKEDAQEVLAHIVFSLFFLEEFEDELYKHIDKSKVIQIRNEFLIAYRKIIPLPKIGDSTQSNVKELIHAQSFYNQTVSKTKVQEKKTSHHHIIQKLTGKANNEFLNDYKQLDNMQIKKSFDFSYSVAFKSKLPYLQENIKYYKEDGVLSPNKILKTIQNKLESEDLKTLLKTYQTCSIEEFEYVISSMNIVLSLCSSKIPFDEELNVNGIFANDNIAFLYDFTNDLVDRKTKLSDTQKDLMIKEYQISQYFDEYLIKQLLNQLLFKTTKKDKANKFLNTYSKIPNPNPTSNQEEPLHVDQDIQTAKEQILETLKFVCGITDQMDKVLDEVLGDIESGKVSERIVISKSRALQIGLAFKTYSLFIAIANIEKFIYDDGQKELQSAVSLVNDLSTVSGTIVSILQKEKFENLAQNFINSMRKGIGKETIKINLANSEFLSALGKGFAKVSTYAVIIITVLDAIKYKKNEDYDALAATIGMFSVAVAALFIASGTPLVIFVAIASIAYALVMLRFIDSAFEAYLKRSLFYKNDENYPAKYLLESTNKNPKLKAINAIGFKSPKEIFNFIGSNYKTNETFFDTGLKNELSFLISAMYGYKLDKTDLKTDQFIRNMQGVQTNFRAHDGIKIPKLIYDDEKFELYFSPYGDEYIKIGKTSLFEANGYALFNLFPEDTTYYNLSTLNNKLKTTNQISYIIIKSSLIDFKYKIELSDLSKIPPYSDVIINSLEQVSFEPSDEQLIQGNTNDEDE</sequence>
<feature type="transmembrane region" description="Helical" evidence="1">
    <location>
        <begin position="965"/>
        <end position="984"/>
    </location>
</feature>
<dbReference type="EMBL" id="PDKJ01000005">
    <property type="protein sequence ID" value="RXJ68502.1"/>
    <property type="molecule type" value="Genomic_DNA"/>
</dbReference>
<name>A0A4Q0YDH2_9BACT</name>
<dbReference type="AlphaFoldDB" id="A0A4Q0YDH2"/>
<evidence type="ECO:0000313" key="2">
    <source>
        <dbReference type="EMBL" id="RXJ68502.1"/>
    </source>
</evidence>
<gene>
    <name evidence="2" type="ORF">CRV08_06640</name>
</gene>
<comment type="caution">
    <text evidence="2">The sequence shown here is derived from an EMBL/GenBank/DDBJ whole genome shotgun (WGS) entry which is preliminary data.</text>
</comment>
<feature type="transmembrane region" description="Helical" evidence="1">
    <location>
        <begin position="990"/>
        <end position="1009"/>
    </location>
</feature>
<dbReference type="Proteomes" id="UP000290172">
    <property type="component" value="Unassembled WGS sequence"/>
</dbReference>
<proteinExistence type="predicted"/>
<protein>
    <submittedName>
        <fullName evidence="2">Uncharacterized protein</fullName>
    </submittedName>
</protein>